<keyword evidence="5 9" id="KW-0547">Nucleotide-binding</keyword>
<gene>
    <name evidence="9" type="primary">ispE</name>
    <name evidence="13" type="ORF">I590_00842</name>
    <name evidence="12" type="ORF">UAK_04101</name>
</gene>
<evidence type="ECO:0000256" key="3">
    <source>
        <dbReference type="ARBA" id="ARBA00017473"/>
    </source>
</evidence>
<evidence type="ECO:0000256" key="8">
    <source>
        <dbReference type="ARBA" id="ARBA00032554"/>
    </source>
</evidence>
<dbReference type="eggNOG" id="COG1947">
    <property type="taxonomic scope" value="Bacteria"/>
</dbReference>
<evidence type="ECO:0000256" key="7">
    <source>
        <dbReference type="ARBA" id="ARBA00022840"/>
    </source>
</evidence>
<dbReference type="InterPro" id="IPR020568">
    <property type="entry name" value="Ribosomal_Su5_D2-typ_SF"/>
</dbReference>
<evidence type="ECO:0000256" key="2">
    <source>
        <dbReference type="ARBA" id="ARBA00012052"/>
    </source>
</evidence>
<dbReference type="Gene3D" id="3.30.70.890">
    <property type="entry name" value="GHMP kinase, C-terminal domain"/>
    <property type="match status" value="1"/>
</dbReference>
<comment type="similarity">
    <text evidence="1 9">Belongs to the GHMP kinase family. IspE subfamily.</text>
</comment>
<evidence type="ECO:0000313" key="12">
    <source>
        <dbReference type="EMBL" id="EOH74280.1"/>
    </source>
</evidence>
<dbReference type="PRINTS" id="PR00958">
    <property type="entry name" value="HOMSERKINASE"/>
</dbReference>
<dbReference type="EMBL" id="ASWF01000001">
    <property type="protein sequence ID" value="EOT82416.1"/>
    <property type="molecule type" value="Genomic_DNA"/>
</dbReference>
<evidence type="ECO:0000256" key="6">
    <source>
        <dbReference type="ARBA" id="ARBA00022777"/>
    </source>
</evidence>
<sequence>MEKAPAKINLGLDILGKRPDGLHELAMVMASIDLADRLYLEEIPEDRIIIETNKAFLPTDKKNHVYEALELVKERFEIKKGLRVKIHKEIPVAAGLGGGSTDSAAALRAVNRLWDLGLSIEEIASLGAEVGSDVPYCVYGQTSLVEGFGEKVTPIAPMPQCWVVVVKPRMSVSTRTIFAQIVMEDLYHPDIAALVSAIEANDYQKMTENLGNSMEVVTIRKHPVIQQLKDRMLKYGADAAMMSGSGPTVYALCHKYSRAKHVFNALKGFCEEVYLVRTLK</sequence>
<dbReference type="GO" id="GO:0016114">
    <property type="term" value="P:terpenoid biosynthetic process"/>
    <property type="evidence" value="ECO:0007669"/>
    <property type="project" value="UniProtKB-UniRule"/>
</dbReference>
<organism evidence="12 14">
    <name type="scientific">Enterococcus raffinosus ATCC 49464</name>
    <dbReference type="NCBI Taxonomy" id="1158602"/>
    <lineage>
        <taxon>Bacteria</taxon>
        <taxon>Bacillati</taxon>
        <taxon>Bacillota</taxon>
        <taxon>Bacilli</taxon>
        <taxon>Lactobacillales</taxon>
        <taxon>Enterococcaceae</taxon>
        <taxon>Enterococcus</taxon>
    </lineage>
</organism>
<evidence type="ECO:0000256" key="9">
    <source>
        <dbReference type="HAMAP-Rule" id="MF_00061"/>
    </source>
</evidence>
<keyword evidence="7 9" id="KW-0067">ATP-binding</keyword>
<comment type="pathway">
    <text evidence="9">Isoprenoid biosynthesis; isopentenyl diphosphate biosynthesis via DXP pathway; isopentenyl diphosphate from 1-deoxy-D-xylulose 5-phosphate: step 3/6.</text>
</comment>
<dbReference type="PANTHER" id="PTHR43527:SF2">
    <property type="entry name" value="4-DIPHOSPHOCYTIDYL-2-C-METHYL-D-ERYTHRITOL KINASE, CHLOROPLASTIC"/>
    <property type="match status" value="1"/>
</dbReference>
<dbReference type="InterPro" id="IPR036554">
    <property type="entry name" value="GHMP_kinase_C_sf"/>
</dbReference>
<dbReference type="InterPro" id="IPR004424">
    <property type="entry name" value="IspE"/>
</dbReference>
<dbReference type="InterPro" id="IPR014721">
    <property type="entry name" value="Ribsml_uS5_D2-typ_fold_subgr"/>
</dbReference>
<dbReference type="Proteomes" id="UP000014158">
    <property type="component" value="Unassembled WGS sequence"/>
</dbReference>
<dbReference type="GO" id="GO:0050515">
    <property type="term" value="F:4-(cytidine 5'-diphospho)-2-C-methyl-D-erythritol kinase activity"/>
    <property type="evidence" value="ECO:0007669"/>
    <property type="project" value="UniProtKB-UniRule"/>
</dbReference>
<dbReference type="SUPFAM" id="SSF55060">
    <property type="entry name" value="GHMP Kinase, C-terminal domain"/>
    <property type="match status" value="1"/>
</dbReference>
<dbReference type="InterPro" id="IPR013750">
    <property type="entry name" value="GHMP_kinase_C_dom"/>
</dbReference>
<dbReference type="NCBIfam" id="TIGR00154">
    <property type="entry name" value="ispE"/>
    <property type="match status" value="1"/>
</dbReference>
<evidence type="ECO:0000259" key="11">
    <source>
        <dbReference type="Pfam" id="PF08544"/>
    </source>
</evidence>
<keyword evidence="4 9" id="KW-0808">Transferase</keyword>
<proteinExistence type="inferred from homology"/>
<comment type="caution">
    <text evidence="12">The sequence shown here is derived from an EMBL/GenBank/DDBJ whole genome shotgun (WGS) entry which is preliminary data.</text>
</comment>
<evidence type="ECO:0000313" key="13">
    <source>
        <dbReference type="EMBL" id="EOT82416.1"/>
    </source>
</evidence>
<dbReference type="AlphaFoldDB" id="R2QRK3"/>
<name>R2QRK3_9ENTE</name>
<keyword evidence="6 9" id="KW-0418">Kinase</keyword>
<dbReference type="OrthoDB" id="9809438at2"/>
<evidence type="ECO:0000256" key="5">
    <source>
        <dbReference type="ARBA" id="ARBA00022741"/>
    </source>
</evidence>
<dbReference type="EMBL" id="AJAL01000021">
    <property type="protein sequence ID" value="EOH74280.1"/>
    <property type="molecule type" value="Genomic_DNA"/>
</dbReference>
<dbReference type="Pfam" id="PF00288">
    <property type="entry name" value="GHMP_kinases_N"/>
    <property type="match status" value="1"/>
</dbReference>
<evidence type="ECO:0000259" key="10">
    <source>
        <dbReference type="Pfam" id="PF00288"/>
    </source>
</evidence>
<dbReference type="UniPathway" id="UPA00056">
    <property type="reaction ID" value="UER00094"/>
</dbReference>
<accession>R2QRK3</accession>
<feature type="domain" description="GHMP kinase N-terminal" evidence="10">
    <location>
        <begin position="63"/>
        <end position="141"/>
    </location>
</feature>
<feature type="active site" evidence="9">
    <location>
        <position position="133"/>
    </location>
</feature>
<feature type="binding site" evidence="9">
    <location>
        <begin position="91"/>
        <end position="101"/>
    </location>
    <ligand>
        <name>ATP</name>
        <dbReference type="ChEBI" id="CHEBI:30616"/>
    </ligand>
</feature>
<feature type="active site" evidence="9">
    <location>
        <position position="7"/>
    </location>
</feature>
<feature type="domain" description="GHMP kinase C-terminal" evidence="11">
    <location>
        <begin position="195"/>
        <end position="270"/>
    </location>
</feature>
<dbReference type="HAMAP" id="MF_00061">
    <property type="entry name" value="IspE"/>
    <property type="match status" value="1"/>
</dbReference>
<dbReference type="PANTHER" id="PTHR43527">
    <property type="entry name" value="4-DIPHOSPHOCYTIDYL-2-C-METHYL-D-ERYTHRITOL KINASE, CHLOROPLASTIC"/>
    <property type="match status" value="1"/>
</dbReference>
<reference evidence="13 15" key="2">
    <citation type="submission" date="2013-03" db="EMBL/GenBank/DDBJ databases">
        <title>The Genome Sequence of Enterococcus raffinosus ATCC_49464 (PacBio/Illumina hybrid assembly).</title>
        <authorList>
            <consortium name="The Broad Institute Genomics Platform"/>
            <consortium name="The Broad Institute Genome Sequencing Center for Infectious Disease"/>
            <person name="Earl A."/>
            <person name="Russ C."/>
            <person name="Gilmore M."/>
            <person name="Surin D."/>
            <person name="Walker B."/>
            <person name="Young S."/>
            <person name="Zeng Q."/>
            <person name="Gargeya S."/>
            <person name="Fitzgerald M."/>
            <person name="Haas B."/>
            <person name="Abouelleil A."/>
            <person name="Allen A.W."/>
            <person name="Alvarado L."/>
            <person name="Arachchi H.M."/>
            <person name="Berlin A.M."/>
            <person name="Chapman S.B."/>
            <person name="Gainer-Dewar J."/>
            <person name="Goldberg J."/>
            <person name="Griggs A."/>
            <person name="Gujja S."/>
            <person name="Hansen M."/>
            <person name="Howarth C."/>
            <person name="Imamovic A."/>
            <person name="Ireland A."/>
            <person name="Larimer J."/>
            <person name="McCowan C."/>
            <person name="Murphy C."/>
            <person name="Pearson M."/>
            <person name="Poon T.W."/>
            <person name="Priest M."/>
            <person name="Roberts A."/>
            <person name="Saif S."/>
            <person name="Shea T."/>
            <person name="Sisk P."/>
            <person name="Sykes S."/>
            <person name="Wortman J."/>
            <person name="Nusbaum C."/>
            <person name="Birren B."/>
        </authorList>
    </citation>
    <scope>NUCLEOTIDE SEQUENCE [LARGE SCALE GENOMIC DNA]</scope>
    <source>
        <strain evidence="13 15">ATCC 49464</strain>
    </source>
</reference>
<evidence type="ECO:0000313" key="15">
    <source>
        <dbReference type="Proteomes" id="UP000014158"/>
    </source>
</evidence>
<keyword evidence="15" id="KW-1185">Reference proteome</keyword>
<dbReference type="HOGENOM" id="CLU_053057_1_1_9"/>
<dbReference type="PATRIC" id="fig|1158602.3.peg.4103"/>
<dbReference type="InterPro" id="IPR006204">
    <property type="entry name" value="GHMP_kinase_N_dom"/>
</dbReference>
<reference evidence="12 14" key="1">
    <citation type="submission" date="2013-02" db="EMBL/GenBank/DDBJ databases">
        <title>The Genome Sequence of Enterococcus raffinosus ATCC_49464.</title>
        <authorList>
            <consortium name="The Broad Institute Genome Sequencing Platform"/>
            <consortium name="The Broad Institute Genome Sequencing Center for Infectious Disease"/>
            <person name="Earl A.M."/>
            <person name="Gilmore M.S."/>
            <person name="Lebreton F."/>
            <person name="Walker B."/>
            <person name="Young S.K."/>
            <person name="Zeng Q."/>
            <person name="Gargeya S."/>
            <person name="Fitzgerald M."/>
            <person name="Haas B."/>
            <person name="Abouelleil A."/>
            <person name="Alvarado L."/>
            <person name="Arachchi H.M."/>
            <person name="Berlin A.M."/>
            <person name="Chapman S.B."/>
            <person name="Dewar J."/>
            <person name="Goldberg J."/>
            <person name="Griggs A."/>
            <person name="Gujja S."/>
            <person name="Hansen M."/>
            <person name="Howarth C."/>
            <person name="Imamovic A."/>
            <person name="Larimer J."/>
            <person name="McCowan C."/>
            <person name="Murphy C."/>
            <person name="Neiman D."/>
            <person name="Pearson M."/>
            <person name="Priest M."/>
            <person name="Roberts A."/>
            <person name="Saif S."/>
            <person name="Shea T."/>
            <person name="Sisk P."/>
            <person name="Sykes S."/>
            <person name="Wortman J."/>
            <person name="Nusbaum C."/>
            <person name="Birren B."/>
        </authorList>
    </citation>
    <scope>NUCLEOTIDE SEQUENCE [LARGE SCALE GENOMIC DNA]</scope>
    <source>
        <strain evidence="12 14">ATCC 49464</strain>
    </source>
</reference>
<protein>
    <recommendedName>
        <fullName evidence="3 9">4-diphosphocytidyl-2-C-methyl-D-erythritol kinase</fullName>
        <shortName evidence="9">CMK</shortName>
        <ecNumber evidence="2 9">2.7.1.148</ecNumber>
    </recommendedName>
    <alternativeName>
        <fullName evidence="8 9">4-(cytidine-5'-diphospho)-2-C-methyl-D-erythritol kinase</fullName>
    </alternativeName>
</protein>
<dbReference type="Proteomes" id="UP000013877">
    <property type="component" value="Unassembled WGS sequence"/>
</dbReference>
<comment type="catalytic activity">
    <reaction evidence="9">
        <text>4-CDP-2-C-methyl-D-erythritol + ATP = 4-CDP-2-C-methyl-D-erythritol 2-phosphate + ADP + H(+)</text>
        <dbReference type="Rhea" id="RHEA:18437"/>
        <dbReference type="ChEBI" id="CHEBI:15378"/>
        <dbReference type="ChEBI" id="CHEBI:30616"/>
        <dbReference type="ChEBI" id="CHEBI:57823"/>
        <dbReference type="ChEBI" id="CHEBI:57919"/>
        <dbReference type="ChEBI" id="CHEBI:456216"/>
        <dbReference type="EC" id="2.7.1.148"/>
    </reaction>
</comment>
<comment type="function">
    <text evidence="9">Catalyzes the phosphorylation of the position 2 hydroxy group of 4-diphosphocytidyl-2C-methyl-D-erythritol.</text>
</comment>
<dbReference type="FunFam" id="3.30.70.890:FF:000006">
    <property type="entry name" value="4-diphosphocytidyl-2-C-methyl-D-erythritol kinase"/>
    <property type="match status" value="1"/>
</dbReference>
<dbReference type="SUPFAM" id="SSF54211">
    <property type="entry name" value="Ribosomal protein S5 domain 2-like"/>
    <property type="match status" value="1"/>
</dbReference>
<evidence type="ECO:0000313" key="14">
    <source>
        <dbReference type="Proteomes" id="UP000013877"/>
    </source>
</evidence>
<dbReference type="PIRSF" id="PIRSF010376">
    <property type="entry name" value="IspE"/>
    <property type="match status" value="1"/>
</dbReference>
<dbReference type="EC" id="2.7.1.148" evidence="2 9"/>
<evidence type="ECO:0000256" key="1">
    <source>
        <dbReference type="ARBA" id="ARBA00009684"/>
    </source>
</evidence>
<dbReference type="Pfam" id="PF08544">
    <property type="entry name" value="GHMP_kinases_C"/>
    <property type="match status" value="1"/>
</dbReference>
<dbReference type="GO" id="GO:0019288">
    <property type="term" value="P:isopentenyl diphosphate biosynthetic process, methylerythritol 4-phosphate pathway"/>
    <property type="evidence" value="ECO:0007669"/>
    <property type="project" value="UniProtKB-UniRule"/>
</dbReference>
<evidence type="ECO:0000256" key="4">
    <source>
        <dbReference type="ARBA" id="ARBA00022679"/>
    </source>
</evidence>
<keyword evidence="9" id="KW-0414">Isoprene biosynthesis</keyword>
<dbReference type="NCBIfam" id="NF011202">
    <property type="entry name" value="PRK14608.1"/>
    <property type="match status" value="1"/>
</dbReference>
<dbReference type="Gene3D" id="3.30.230.10">
    <property type="match status" value="1"/>
</dbReference>
<dbReference type="GO" id="GO:0005524">
    <property type="term" value="F:ATP binding"/>
    <property type="evidence" value="ECO:0007669"/>
    <property type="project" value="UniProtKB-UniRule"/>
</dbReference>